<dbReference type="RefSeq" id="WP_169211674.1">
    <property type="nucleotide sequence ID" value="NZ_JAATNW010000007.1"/>
</dbReference>
<evidence type="ECO:0000313" key="3">
    <source>
        <dbReference type="EMBL" id="NMH61121.1"/>
    </source>
</evidence>
<protein>
    <recommendedName>
        <fullName evidence="2">Activator of Hsp90 ATPase homologue 1/2-like C-terminal domain-containing protein</fullName>
    </recommendedName>
</protein>
<dbReference type="Proteomes" id="UP000709336">
    <property type="component" value="Unassembled WGS sequence"/>
</dbReference>
<reference evidence="3 4" key="1">
    <citation type="submission" date="2020-03" db="EMBL/GenBank/DDBJ databases">
        <title>Alteromonas ponticola sp. nov., isolated from seawater.</title>
        <authorList>
            <person name="Yoon J.-H."/>
            <person name="Kim Y.-O."/>
        </authorList>
    </citation>
    <scope>NUCLEOTIDE SEQUENCE [LARGE SCALE GENOMIC DNA]</scope>
    <source>
        <strain evidence="3 4">MYP5</strain>
    </source>
</reference>
<gene>
    <name evidence="3" type="ORF">HCJ96_13900</name>
</gene>
<comment type="similarity">
    <text evidence="1">Belongs to the AHA1 family.</text>
</comment>
<organism evidence="3 4">
    <name type="scientific">Alteromonas ponticola</name>
    <dbReference type="NCBI Taxonomy" id="2720613"/>
    <lineage>
        <taxon>Bacteria</taxon>
        <taxon>Pseudomonadati</taxon>
        <taxon>Pseudomonadota</taxon>
        <taxon>Gammaproteobacteria</taxon>
        <taxon>Alteromonadales</taxon>
        <taxon>Alteromonadaceae</taxon>
        <taxon>Alteromonas/Salinimonas group</taxon>
        <taxon>Alteromonas</taxon>
    </lineage>
</organism>
<dbReference type="SUPFAM" id="SSF55961">
    <property type="entry name" value="Bet v1-like"/>
    <property type="match status" value="1"/>
</dbReference>
<dbReference type="Gene3D" id="3.30.530.20">
    <property type="match status" value="1"/>
</dbReference>
<sequence>MQQAIRREIVVNAPIERVYRAISDPAQITNWFPDSIEGRFTVGEQPILGFGGHGKCQIYIVDARAPDYFAFRWVPGSECYVGDVLSVPTTLVEFRLEQLKGQKCKVILLESGFADLPPEMIDDALKQNSNGWNYMLERLEEHFNKI</sequence>
<accession>A0ABX1R5D3</accession>
<dbReference type="Pfam" id="PF08327">
    <property type="entry name" value="AHSA1"/>
    <property type="match status" value="1"/>
</dbReference>
<dbReference type="InterPro" id="IPR013538">
    <property type="entry name" value="ASHA1/2-like_C"/>
</dbReference>
<dbReference type="EMBL" id="JAATNW010000007">
    <property type="protein sequence ID" value="NMH61121.1"/>
    <property type="molecule type" value="Genomic_DNA"/>
</dbReference>
<feature type="domain" description="Activator of Hsp90 ATPase homologue 1/2-like C-terminal" evidence="2">
    <location>
        <begin position="12"/>
        <end position="143"/>
    </location>
</feature>
<evidence type="ECO:0000256" key="1">
    <source>
        <dbReference type="ARBA" id="ARBA00006817"/>
    </source>
</evidence>
<dbReference type="InterPro" id="IPR023393">
    <property type="entry name" value="START-like_dom_sf"/>
</dbReference>
<evidence type="ECO:0000259" key="2">
    <source>
        <dbReference type="Pfam" id="PF08327"/>
    </source>
</evidence>
<keyword evidence="4" id="KW-1185">Reference proteome</keyword>
<evidence type="ECO:0000313" key="4">
    <source>
        <dbReference type="Proteomes" id="UP000709336"/>
    </source>
</evidence>
<comment type="caution">
    <text evidence="3">The sequence shown here is derived from an EMBL/GenBank/DDBJ whole genome shotgun (WGS) entry which is preliminary data.</text>
</comment>
<name>A0ABX1R5D3_9ALTE</name>
<proteinExistence type="inferred from homology"/>
<dbReference type="CDD" id="cd08898">
    <property type="entry name" value="SRPBCC_CalC_Aha1-like_5"/>
    <property type="match status" value="1"/>
</dbReference>